<accession>A0AAD1H8Y7</accession>
<dbReference type="Gene3D" id="3.10.450.50">
    <property type="match status" value="1"/>
</dbReference>
<dbReference type="AlphaFoldDB" id="A0AAD1H8Y7"/>
<name>A0AAD1H8Y7_9MYCO</name>
<dbReference type="KEGG" id="mmor:MMOR_15950"/>
<organism evidence="2 3">
    <name type="scientific">Mycolicibacterium moriokaense</name>
    <dbReference type="NCBI Taxonomy" id="39691"/>
    <lineage>
        <taxon>Bacteria</taxon>
        <taxon>Bacillati</taxon>
        <taxon>Actinomycetota</taxon>
        <taxon>Actinomycetes</taxon>
        <taxon>Mycobacteriales</taxon>
        <taxon>Mycobacteriaceae</taxon>
        <taxon>Mycolicibacterium</taxon>
    </lineage>
</organism>
<dbReference type="CDD" id="cd00531">
    <property type="entry name" value="NTF2_like"/>
    <property type="match status" value="1"/>
</dbReference>
<proteinExistence type="predicted"/>
<reference evidence="2 3" key="1">
    <citation type="journal article" date="2019" name="Emerg. Microbes Infect.">
        <title>Comprehensive subspecies identification of 175 nontuberculous mycobacteria species based on 7547 genomic profiles.</title>
        <authorList>
            <person name="Matsumoto Y."/>
            <person name="Kinjo T."/>
            <person name="Motooka D."/>
            <person name="Nabeya D."/>
            <person name="Jung N."/>
            <person name="Uechi K."/>
            <person name="Horii T."/>
            <person name="Iida T."/>
            <person name="Fujita J."/>
            <person name="Nakamura S."/>
        </authorList>
    </citation>
    <scope>NUCLEOTIDE SEQUENCE [LARGE SCALE GENOMIC DNA]</scope>
    <source>
        <strain evidence="2 3">JCM 6375</strain>
    </source>
</reference>
<feature type="domain" description="SnoaL-like" evidence="1">
    <location>
        <begin position="31"/>
        <end position="159"/>
    </location>
</feature>
<sequence>MALRSVDNVIWIADTLHMTTSHESSAVQLQQLVDRTEIEAVQLRYATGVDSRDWELFRACFADEVECDYSSVFGTPPARLGADEFVAMIAPVMSALTATQHMMTNIAITFDDADHATVVAYVRAIHHNAAADGGTEQTVYGYYTNTFVRTDDGWRISKVKLTSKIQTGNPGVFGALPAA</sequence>
<dbReference type="EMBL" id="AP022560">
    <property type="protein sequence ID" value="BBX00659.1"/>
    <property type="molecule type" value="Genomic_DNA"/>
</dbReference>
<keyword evidence="3" id="KW-1185">Reference proteome</keyword>
<evidence type="ECO:0000259" key="1">
    <source>
        <dbReference type="Pfam" id="PF13577"/>
    </source>
</evidence>
<dbReference type="InterPro" id="IPR032710">
    <property type="entry name" value="NTF2-like_dom_sf"/>
</dbReference>
<evidence type="ECO:0000313" key="3">
    <source>
        <dbReference type="Proteomes" id="UP000466681"/>
    </source>
</evidence>
<evidence type="ECO:0000313" key="2">
    <source>
        <dbReference type="EMBL" id="BBX00659.1"/>
    </source>
</evidence>
<protein>
    <recommendedName>
        <fullName evidence="1">SnoaL-like domain-containing protein</fullName>
    </recommendedName>
</protein>
<dbReference type="InterPro" id="IPR037401">
    <property type="entry name" value="SnoaL-like"/>
</dbReference>
<dbReference type="Proteomes" id="UP000466681">
    <property type="component" value="Chromosome"/>
</dbReference>
<dbReference type="SUPFAM" id="SSF54427">
    <property type="entry name" value="NTF2-like"/>
    <property type="match status" value="1"/>
</dbReference>
<gene>
    <name evidence="2" type="primary">mmyY</name>
    <name evidence="2" type="ORF">MMOR_15950</name>
</gene>
<dbReference type="Pfam" id="PF13577">
    <property type="entry name" value="SnoaL_4"/>
    <property type="match status" value="1"/>
</dbReference>